<accession>A0ABW7Q5V7</accession>
<dbReference type="Gene3D" id="2.60.300.12">
    <property type="entry name" value="HesB-like domain"/>
    <property type="match status" value="1"/>
</dbReference>
<organism evidence="1 2">
    <name type="scientific">Microbacterium alkaliflavum</name>
    <dbReference type="NCBI Taxonomy" id="3248839"/>
    <lineage>
        <taxon>Bacteria</taxon>
        <taxon>Bacillati</taxon>
        <taxon>Actinomycetota</taxon>
        <taxon>Actinomycetes</taxon>
        <taxon>Micrococcales</taxon>
        <taxon>Microbacteriaceae</taxon>
        <taxon>Microbacterium</taxon>
    </lineage>
</organism>
<reference evidence="1 2" key="1">
    <citation type="submission" date="2024-09" db="EMBL/GenBank/DDBJ databases">
        <authorList>
            <person name="Pan X."/>
        </authorList>
    </citation>
    <scope>NUCLEOTIDE SEQUENCE [LARGE SCALE GENOMIC DNA]</scope>
    <source>
        <strain evidence="1 2">B2969</strain>
    </source>
</reference>
<keyword evidence="2" id="KW-1185">Reference proteome</keyword>
<evidence type="ECO:0000313" key="2">
    <source>
        <dbReference type="Proteomes" id="UP001610861"/>
    </source>
</evidence>
<comment type="caution">
    <text evidence="1">The sequence shown here is derived from an EMBL/GenBank/DDBJ whole genome shotgun (WGS) entry which is preliminary data.</text>
</comment>
<gene>
    <name evidence="1" type="ORF">ACH3VR_07710</name>
</gene>
<name>A0ABW7Q5V7_9MICO</name>
<sequence length="94" mass="10150">MMLTLTDNAATVIADYVKGSKRRRAGIRIRPDASRSSGMLVELAMKPSPGDAIVEKNGARVFLDRGVAPYLASKEIDAEIASGAVNLFVREKDE</sequence>
<dbReference type="InterPro" id="IPR035903">
    <property type="entry name" value="HesB-like_dom_sf"/>
</dbReference>
<protein>
    <submittedName>
        <fullName evidence="1">Iron-sulfur cluster assembly accessory protein</fullName>
    </submittedName>
</protein>
<dbReference type="SUPFAM" id="SSF89360">
    <property type="entry name" value="HesB-like domain"/>
    <property type="match status" value="1"/>
</dbReference>
<dbReference type="Proteomes" id="UP001610861">
    <property type="component" value="Unassembled WGS sequence"/>
</dbReference>
<evidence type="ECO:0000313" key="1">
    <source>
        <dbReference type="EMBL" id="MFH8250235.1"/>
    </source>
</evidence>
<proteinExistence type="predicted"/>
<dbReference type="EMBL" id="JBIQWL010000002">
    <property type="protein sequence ID" value="MFH8250235.1"/>
    <property type="molecule type" value="Genomic_DNA"/>
</dbReference>
<dbReference type="RefSeq" id="WP_396640168.1">
    <property type="nucleotide sequence ID" value="NZ_JBIQWL010000002.1"/>
</dbReference>